<proteinExistence type="predicted"/>
<sequence>MFPASRIFDMTMGHDCHPPQKILAGSMNVLIEKKPAARTGDAIQPHCCGNSCHPTFCAMGSPTVLVNGRPLQRVTSVASCGSVIMTGAMTVLVA</sequence>
<dbReference type="EMBL" id="MN095772">
    <property type="protein sequence ID" value="QFR58008.1"/>
    <property type="molecule type" value="Genomic_DNA"/>
</dbReference>
<name>A0A5P8PMN6_9CAUD</name>
<dbReference type="CDD" id="cd14737">
    <property type="entry name" value="PAAR_1"/>
    <property type="match status" value="1"/>
</dbReference>
<evidence type="ECO:0000313" key="2">
    <source>
        <dbReference type="Proteomes" id="UP000325424"/>
    </source>
</evidence>
<evidence type="ECO:0000313" key="1">
    <source>
        <dbReference type="EMBL" id="QFR58008.1"/>
    </source>
</evidence>
<accession>A0A5P8PMN6</accession>
<protein>
    <submittedName>
        <fullName evidence="1">Baseplate puncturing device</fullName>
    </submittedName>
</protein>
<dbReference type="InterPro" id="IPR008727">
    <property type="entry name" value="PAAR_motif"/>
</dbReference>
<dbReference type="Pfam" id="PF05488">
    <property type="entry name" value="PAAR_motif"/>
    <property type="match status" value="1"/>
</dbReference>
<gene>
    <name evidence="1" type="ORF">CPT_Moby_283</name>
</gene>
<reference evidence="2" key="1">
    <citation type="submission" date="2019-06" db="EMBL/GenBank/DDBJ databases">
        <title>Complete genome sequence of Stenotrophomonas phage Moby.</title>
        <authorList>
            <person name="Vicary A."/>
            <person name="Newkirk H."/>
            <person name="Moreland R."/>
            <person name="Liu M."/>
            <person name="Ramsey J."/>
            <person name="Gonzalez C.F."/>
            <person name="Leavitt J."/>
        </authorList>
    </citation>
    <scope>NUCLEOTIDE SEQUENCE [LARGE SCALE GENOMIC DNA]</scope>
</reference>
<organism evidence="1 2">
    <name type="scientific">Stenotrophomonas phage Moby</name>
    <dbReference type="NCBI Taxonomy" id="2601680"/>
    <lineage>
        <taxon>Viruses</taxon>
        <taxon>Duplodnaviria</taxon>
        <taxon>Heunggongvirae</taxon>
        <taxon>Uroviricota</taxon>
        <taxon>Caudoviricetes</taxon>
        <taxon>Menderavirus</taxon>
        <taxon>Menderavirus moby</taxon>
    </lineage>
</organism>
<keyword evidence="2" id="KW-1185">Reference proteome</keyword>
<dbReference type="Gene3D" id="2.60.200.60">
    <property type="match status" value="1"/>
</dbReference>
<dbReference type="Proteomes" id="UP000325424">
    <property type="component" value="Segment"/>
</dbReference>